<dbReference type="InterPro" id="IPR036638">
    <property type="entry name" value="HLH_DNA-bd_sf"/>
</dbReference>
<dbReference type="OrthoDB" id="1660904at2759"/>
<evidence type="ECO:0000259" key="7">
    <source>
        <dbReference type="PROSITE" id="PS50888"/>
    </source>
</evidence>
<dbReference type="Pfam" id="PF00010">
    <property type="entry name" value="HLH"/>
    <property type="match status" value="1"/>
</dbReference>
<dbReference type="InterPro" id="IPR011598">
    <property type="entry name" value="bHLH_dom"/>
</dbReference>
<feature type="domain" description="BHLH" evidence="7">
    <location>
        <begin position="23"/>
        <end position="72"/>
    </location>
</feature>
<reference evidence="8 9" key="1">
    <citation type="submission" date="2019-12" db="EMBL/GenBank/DDBJ databases">
        <authorList>
            <person name="Alioto T."/>
            <person name="Alioto T."/>
            <person name="Gomez Garrido J."/>
        </authorList>
    </citation>
    <scope>NUCLEOTIDE SEQUENCE [LARGE SCALE GENOMIC DNA]</scope>
</reference>
<sequence length="103" mass="11247">MRKGELVKTSGKKSGVSEAKTMAALKSHIEAERKRRKRINAHLITLRDLVPSNEMAEISTLGSQAKNIFVFLSSGGNNGNVEARELISRVHKALSNIFDKASA</sequence>
<comment type="subcellular location">
    <subcellularLocation>
        <location evidence="1">Nucleus</location>
    </subcellularLocation>
</comment>
<dbReference type="AlphaFoldDB" id="A0A8S0PMN9"/>
<keyword evidence="3" id="KW-0238">DNA-binding</keyword>
<keyword evidence="9" id="KW-1185">Reference proteome</keyword>
<evidence type="ECO:0000256" key="3">
    <source>
        <dbReference type="ARBA" id="ARBA00023125"/>
    </source>
</evidence>
<name>A0A8S0PMN9_OLEEU</name>
<dbReference type="GO" id="GO:0003677">
    <property type="term" value="F:DNA binding"/>
    <property type="evidence" value="ECO:0007669"/>
    <property type="project" value="UniProtKB-KW"/>
</dbReference>
<dbReference type="SUPFAM" id="SSF47459">
    <property type="entry name" value="HLH, helix-loop-helix DNA-binding domain"/>
    <property type="match status" value="1"/>
</dbReference>
<dbReference type="EMBL" id="CACTIH010000067">
    <property type="protein sequence ID" value="CAA2947312.1"/>
    <property type="molecule type" value="Genomic_DNA"/>
</dbReference>
<evidence type="ECO:0000313" key="8">
    <source>
        <dbReference type="EMBL" id="CAA2947312.1"/>
    </source>
</evidence>
<dbReference type="PANTHER" id="PTHR45844">
    <property type="entry name" value="TRANSCRIPTION FACTOR BHLH30"/>
    <property type="match status" value="1"/>
</dbReference>
<evidence type="ECO:0000256" key="1">
    <source>
        <dbReference type="ARBA" id="ARBA00004123"/>
    </source>
</evidence>
<evidence type="ECO:0000256" key="4">
    <source>
        <dbReference type="ARBA" id="ARBA00023163"/>
    </source>
</evidence>
<evidence type="ECO:0000256" key="2">
    <source>
        <dbReference type="ARBA" id="ARBA00023015"/>
    </source>
</evidence>
<evidence type="ECO:0000256" key="6">
    <source>
        <dbReference type="SAM" id="MobiDB-lite"/>
    </source>
</evidence>
<dbReference type="Gene3D" id="4.10.280.10">
    <property type="entry name" value="Helix-loop-helix DNA-binding domain"/>
    <property type="match status" value="1"/>
</dbReference>
<feature type="region of interest" description="Disordered" evidence="6">
    <location>
        <begin position="1"/>
        <end position="20"/>
    </location>
</feature>
<keyword evidence="4" id="KW-0804">Transcription</keyword>
<dbReference type="GO" id="GO:0005634">
    <property type="term" value="C:nucleus"/>
    <property type="evidence" value="ECO:0007669"/>
    <property type="project" value="UniProtKB-SubCell"/>
</dbReference>
<dbReference type="Gramene" id="OE9A091977T1">
    <property type="protein sequence ID" value="OE9A091977C1"/>
    <property type="gene ID" value="OE9A091977"/>
</dbReference>
<evidence type="ECO:0000256" key="5">
    <source>
        <dbReference type="ARBA" id="ARBA00023242"/>
    </source>
</evidence>
<keyword evidence="2" id="KW-0805">Transcription regulation</keyword>
<evidence type="ECO:0000313" key="9">
    <source>
        <dbReference type="Proteomes" id="UP000594638"/>
    </source>
</evidence>
<dbReference type="GO" id="GO:0046983">
    <property type="term" value="F:protein dimerization activity"/>
    <property type="evidence" value="ECO:0007669"/>
    <property type="project" value="InterPro"/>
</dbReference>
<accession>A0A8S0PMN9</accession>
<comment type="caution">
    <text evidence="8">The sequence shown here is derived from an EMBL/GenBank/DDBJ whole genome shotgun (WGS) entry which is preliminary data.</text>
</comment>
<dbReference type="InterPro" id="IPR045847">
    <property type="entry name" value="AIG1-like"/>
</dbReference>
<organism evidence="8 9">
    <name type="scientific">Olea europaea subsp. europaea</name>
    <dbReference type="NCBI Taxonomy" id="158383"/>
    <lineage>
        <taxon>Eukaryota</taxon>
        <taxon>Viridiplantae</taxon>
        <taxon>Streptophyta</taxon>
        <taxon>Embryophyta</taxon>
        <taxon>Tracheophyta</taxon>
        <taxon>Spermatophyta</taxon>
        <taxon>Magnoliopsida</taxon>
        <taxon>eudicotyledons</taxon>
        <taxon>Gunneridae</taxon>
        <taxon>Pentapetalae</taxon>
        <taxon>asterids</taxon>
        <taxon>lamiids</taxon>
        <taxon>Lamiales</taxon>
        <taxon>Oleaceae</taxon>
        <taxon>Oleeae</taxon>
        <taxon>Olea</taxon>
    </lineage>
</organism>
<keyword evidence="5" id="KW-0539">Nucleus</keyword>
<gene>
    <name evidence="8" type="ORF">OLEA9_A091977</name>
</gene>
<proteinExistence type="predicted"/>
<dbReference type="PROSITE" id="PS50888">
    <property type="entry name" value="BHLH"/>
    <property type="match status" value="1"/>
</dbReference>
<dbReference type="Proteomes" id="UP000594638">
    <property type="component" value="Unassembled WGS sequence"/>
</dbReference>
<dbReference type="GO" id="GO:0003700">
    <property type="term" value="F:DNA-binding transcription factor activity"/>
    <property type="evidence" value="ECO:0007669"/>
    <property type="project" value="InterPro"/>
</dbReference>
<dbReference type="PANTHER" id="PTHR45844:SF9">
    <property type="entry name" value="OS09G0463900 PROTEIN"/>
    <property type="match status" value="1"/>
</dbReference>
<protein>
    <submittedName>
        <fullName evidence="8">Transcription factor bHLH30-like</fullName>
    </submittedName>
</protein>